<dbReference type="AlphaFoldDB" id="A0A5B7K2W1"/>
<protein>
    <submittedName>
        <fullName evidence="1">Uncharacterized protein</fullName>
    </submittedName>
</protein>
<name>A0A5B7K2W1_PORTR</name>
<proteinExistence type="predicted"/>
<sequence>MKVAGHSIAEDLCIAVTLLGTGNTAPLCCVYRHALETQRAQLIMPYLSVRGCHEVSPGLVKHRWRAW</sequence>
<comment type="caution">
    <text evidence="1">The sequence shown here is derived from an EMBL/GenBank/DDBJ whole genome shotgun (WGS) entry which is preliminary data.</text>
</comment>
<gene>
    <name evidence="1" type="ORF">E2C01_095105</name>
</gene>
<organism evidence="1 2">
    <name type="scientific">Portunus trituberculatus</name>
    <name type="common">Swimming crab</name>
    <name type="synonym">Neptunus trituberculatus</name>
    <dbReference type="NCBI Taxonomy" id="210409"/>
    <lineage>
        <taxon>Eukaryota</taxon>
        <taxon>Metazoa</taxon>
        <taxon>Ecdysozoa</taxon>
        <taxon>Arthropoda</taxon>
        <taxon>Crustacea</taxon>
        <taxon>Multicrustacea</taxon>
        <taxon>Malacostraca</taxon>
        <taxon>Eumalacostraca</taxon>
        <taxon>Eucarida</taxon>
        <taxon>Decapoda</taxon>
        <taxon>Pleocyemata</taxon>
        <taxon>Brachyura</taxon>
        <taxon>Eubrachyura</taxon>
        <taxon>Portunoidea</taxon>
        <taxon>Portunidae</taxon>
        <taxon>Portuninae</taxon>
        <taxon>Portunus</taxon>
    </lineage>
</organism>
<accession>A0A5B7K2W1</accession>
<dbReference type="Proteomes" id="UP000324222">
    <property type="component" value="Unassembled WGS sequence"/>
</dbReference>
<evidence type="ECO:0000313" key="2">
    <source>
        <dbReference type="Proteomes" id="UP000324222"/>
    </source>
</evidence>
<evidence type="ECO:0000313" key="1">
    <source>
        <dbReference type="EMBL" id="MPC99677.1"/>
    </source>
</evidence>
<dbReference type="EMBL" id="VSRR010119351">
    <property type="protein sequence ID" value="MPC99677.1"/>
    <property type="molecule type" value="Genomic_DNA"/>
</dbReference>
<keyword evidence="2" id="KW-1185">Reference proteome</keyword>
<reference evidence="1 2" key="1">
    <citation type="submission" date="2019-05" db="EMBL/GenBank/DDBJ databases">
        <title>Another draft genome of Portunus trituberculatus and its Hox gene families provides insights of decapod evolution.</title>
        <authorList>
            <person name="Jeong J.-H."/>
            <person name="Song I."/>
            <person name="Kim S."/>
            <person name="Choi T."/>
            <person name="Kim D."/>
            <person name="Ryu S."/>
            <person name="Kim W."/>
        </authorList>
    </citation>
    <scope>NUCLEOTIDE SEQUENCE [LARGE SCALE GENOMIC DNA]</scope>
    <source>
        <tissue evidence="1">Muscle</tissue>
    </source>
</reference>